<name>A0A2N4UQR2_9GAMM</name>
<dbReference type="RefSeq" id="WP_101769426.1">
    <property type="nucleotide sequence ID" value="NZ_BPPU01000002.1"/>
</dbReference>
<organism evidence="2 3">
    <name type="scientific">Photobacterium carnosum</name>
    <dbReference type="NCBI Taxonomy" id="2023717"/>
    <lineage>
        <taxon>Bacteria</taxon>
        <taxon>Pseudomonadati</taxon>
        <taxon>Pseudomonadota</taxon>
        <taxon>Gammaproteobacteria</taxon>
        <taxon>Vibrionales</taxon>
        <taxon>Vibrionaceae</taxon>
        <taxon>Photobacterium</taxon>
    </lineage>
</organism>
<accession>A0A2N4UQR2</accession>
<evidence type="ECO:0000313" key="2">
    <source>
        <dbReference type="EMBL" id="PLC57364.1"/>
    </source>
</evidence>
<protein>
    <submittedName>
        <fullName evidence="2">Uncharacterized protein</fullName>
    </submittedName>
</protein>
<reference evidence="2 3" key="1">
    <citation type="journal article" date="2018" name="Syst. Appl. Microbiol.">
        <title>Photobacterium carnosum sp. nov., isolated from spoiled modified atmosphere packaged poultry meat.</title>
        <authorList>
            <person name="Hilgarth M."/>
            <person name="Fuertes S."/>
            <person name="Ehrmann M."/>
            <person name="Vogel R.F."/>
        </authorList>
    </citation>
    <scope>NUCLEOTIDE SEQUENCE [LARGE SCALE GENOMIC DNA]</scope>
    <source>
        <strain evidence="2 3">TMW 2.2021</strain>
    </source>
</reference>
<dbReference type="Proteomes" id="UP000234420">
    <property type="component" value="Unassembled WGS sequence"/>
</dbReference>
<dbReference type="AlphaFoldDB" id="A0A2N4UQR2"/>
<keyword evidence="1" id="KW-0175">Coiled coil</keyword>
<evidence type="ECO:0000256" key="1">
    <source>
        <dbReference type="SAM" id="Coils"/>
    </source>
</evidence>
<evidence type="ECO:0000313" key="3">
    <source>
        <dbReference type="Proteomes" id="UP000234420"/>
    </source>
</evidence>
<comment type="caution">
    <text evidence="2">The sequence shown here is derived from an EMBL/GenBank/DDBJ whole genome shotgun (WGS) entry which is preliminary data.</text>
</comment>
<dbReference type="EMBL" id="NPIB01000017">
    <property type="protein sequence ID" value="PLC57364.1"/>
    <property type="molecule type" value="Genomic_DNA"/>
</dbReference>
<sequence length="163" mass="19120">MQLSEYVDKYSNEVNALSEEIELSNKCIINFNQINEQIDKNKNNLTKKNDFLKIQNKLVTISCKNDILSKNEKEKIIWLDNIDKINLLLSNTEAFYVKHRKLFDQIEINSDAKNKISLCEDEIKQSNTELEKLRITSNNTNKELSYCIDLINKSIIIFDEIKN</sequence>
<keyword evidence="3" id="KW-1185">Reference proteome</keyword>
<feature type="coiled-coil region" evidence="1">
    <location>
        <begin position="109"/>
        <end position="143"/>
    </location>
</feature>
<gene>
    <name evidence="2" type="ORF">CIK00_13820</name>
</gene>
<proteinExistence type="predicted"/>